<keyword evidence="4" id="KW-0460">Magnesium</keyword>
<dbReference type="InterPro" id="IPR011330">
    <property type="entry name" value="Glyco_hydro/deAcase_b/a-brl"/>
</dbReference>
<keyword evidence="7" id="KW-1185">Reference proteome</keyword>
<comment type="cofactor">
    <cofactor evidence="1">
        <name>Mg(2+)</name>
        <dbReference type="ChEBI" id="CHEBI:18420"/>
    </cofactor>
</comment>
<dbReference type="PANTHER" id="PTHR31609:SF1">
    <property type="entry name" value="CARBOHYDRATE DEACETYLASE"/>
    <property type="match status" value="1"/>
</dbReference>
<dbReference type="SUPFAM" id="SSF88713">
    <property type="entry name" value="Glycoside hydrolase/deacetylase"/>
    <property type="match status" value="1"/>
</dbReference>
<evidence type="ECO:0000256" key="4">
    <source>
        <dbReference type="ARBA" id="ARBA00022842"/>
    </source>
</evidence>
<evidence type="ECO:0000313" key="6">
    <source>
        <dbReference type="EMBL" id="UUI64844.1"/>
    </source>
</evidence>
<dbReference type="Proteomes" id="UP001317322">
    <property type="component" value="Chromosome"/>
</dbReference>
<keyword evidence="2" id="KW-0479">Metal-binding</keyword>
<name>A0ABY5K3P4_9CELL</name>
<keyword evidence="5" id="KW-0119">Carbohydrate metabolism</keyword>
<evidence type="ECO:0000256" key="5">
    <source>
        <dbReference type="ARBA" id="ARBA00023277"/>
    </source>
</evidence>
<dbReference type="Pfam" id="PF04794">
    <property type="entry name" value="YdjC"/>
    <property type="match status" value="1"/>
</dbReference>
<reference evidence="6 7" key="1">
    <citation type="submission" date="2022-07" db="EMBL/GenBank/DDBJ databases">
        <title>Novel species in genus cellulomonas.</title>
        <authorList>
            <person name="Ye L."/>
        </authorList>
    </citation>
    <scope>NUCLEOTIDE SEQUENCE [LARGE SCALE GENOMIC DNA]</scope>
    <source>
        <strain evidence="7">zg-Y908</strain>
    </source>
</reference>
<proteinExistence type="predicted"/>
<evidence type="ECO:0000256" key="3">
    <source>
        <dbReference type="ARBA" id="ARBA00022801"/>
    </source>
</evidence>
<accession>A0ABY5K3P4</accession>
<gene>
    <name evidence="6" type="ORF">NP075_17295</name>
</gene>
<sequence length="300" mass="31380">MDPASRAADPAAAADVVTRLLVVTADDLGLTAGVNEAVRRGHVDGVVTATSLLAVGTAFDDAARVLRDHPTLEVGAHLALVGEDPPLLSAREVPTLVDRDGRFPLGYRTVVARGLAGRIDPDDVRRELTAQLERVRGVGLPVTHVDTHQHTHLWPVVGRVVTELALAAGVPAVRLPRSRAVGVAGVGVGVLGRGLRRRLERAGLATTDDYAGLDEAGAMDEDRLVATLQAAAARGARTLEVNAHPGVADDPHTARFAWGYRWADELAALTSARTRATVEACGYRLTGFAGLGAADAGGRR</sequence>
<keyword evidence="3" id="KW-0378">Hydrolase</keyword>
<evidence type="ECO:0000313" key="7">
    <source>
        <dbReference type="Proteomes" id="UP001317322"/>
    </source>
</evidence>
<evidence type="ECO:0000256" key="2">
    <source>
        <dbReference type="ARBA" id="ARBA00022723"/>
    </source>
</evidence>
<protein>
    <submittedName>
        <fullName evidence="6">ChbG/HpnK family deacetylase</fullName>
    </submittedName>
</protein>
<evidence type="ECO:0000256" key="1">
    <source>
        <dbReference type="ARBA" id="ARBA00001946"/>
    </source>
</evidence>
<organism evidence="6 7">
    <name type="scientific">Cellulomonas wangsupingiae</name>
    <dbReference type="NCBI Taxonomy" id="2968085"/>
    <lineage>
        <taxon>Bacteria</taxon>
        <taxon>Bacillati</taxon>
        <taxon>Actinomycetota</taxon>
        <taxon>Actinomycetes</taxon>
        <taxon>Micrococcales</taxon>
        <taxon>Cellulomonadaceae</taxon>
        <taxon>Cellulomonas</taxon>
    </lineage>
</organism>
<dbReference type="PANTHER" id="PTHR31609">
    <property type="entry name" value="YDJC DEACETYLASE FAMILY MEMBER"/>
    <property type="match status" value="1"/>
</dbReference>
<dbReference type="EMBL" id="CP101989">
    <property type="protein sequence ID" value="UUI64844.1"/>
    <property type="molecule type" value="Genomic_DNA"/>
</dbReference>
<dbReference type="InterPro" id="IPR006879">
    <property type="entry name" value="YdjC-like"/>
</dbReference>
<dbReference type="Gene3D" id="3.20.20.370">
    <property type="entry name" value="Glycoside hydrolase/deacetylase"/>
    <property type="match status" value="1"/>
</dbReference>
<dbReference type="RefSeq" id="WP_227565949.1">
    <property type="nucleotide sequence ID" value="NZ_CP101989.1"/>
</dbReference>